<reference evidence="2 3" key="1">
    <citation type="submission" date="2014-07" db="EMBL/GenBank/DDBJ databases">
        <title>Comparative genomic insights into amoeba endosymbionts belonging to the families of Holosporaceae and Candidatus Midichloriaceae within Rickettsiales.</title>
        <authorList>
            <person name="Wang Z."/>
            <person name="Wu M."/>
        </authorList>
    </citation>
    <scope>NUCLEOTIDE SEQUENCE [LARGE SCALE GENOMIC DNA]</scope>
    <source>
        <strain evidence="2">PRA3</strain>
    </source>
</reference>
<protein>
    <submittedName>
        <fullName evidence="2">Uncharacterized protein</fullName>
    </submittedName>
</protein>
<dbReference type="Proteomes" id="UP000028926">
    <property type="component" value="Chromosome"/>
</dbReference>
<accession>A0A077AU82</accession>
<sequence length="303" mass="34934">MFRPFEAPFSTFFRLLILIFIVSSWGSYSRGSEEKTTSTPKQSIPIEDISDESELSEEDIEGSASSQQPHGNMVFKLGFEFQEENGLCPWALTDTNIQKKRLFSIVDFKQHKPLHVVIDGNDIEFVTRPFSYKEQQDLSICMDLFLGTTNLLEDLLNKDNQITFEKWVTCIREQIKKFSFSLKNHKAFAQVKDQYIIKPSLEWKSKFTPQVTIQHPLEYAIPLYFALLGFDSPYMFILSASLPLRDEFLKAQKQGNFDNFSKFVYAYSSVKMNGLAFLHALTLVRMAPVKSSSPDLIKEKLLK</sequence>
<dbReference type="RefSeq" id="WP_038462770.1">
    <property type="nucleotide sequence ID" value="NZ_CP008941.1"/>
</dbReference>
<dbReference type="AlphaFoldDB" id="A0A077AU82"/>
<evidence type="ECO:0000313" key="2">
    <source>
        <dbReference type="EMBL" id="AIK95574.1"/>
    </source>
</evidence>
<gene>
    <name evidence="2" type="ORF">ID47_00580</name>
</gene>
<evidence type="ECO:0000256" key="1">
    <source>
        <dbReference type="SAM" id="MobiDB-lite"/>
    </source>
</evidence>
<feature type="region of interest" description="Disordered" evidence="1">
    <location>
        <begin position="29"/>
        <end position="69"/>
    </location>
</feature>
<dbReference type="EMBL" id="CP008941">
    <property type="protein sequence ID" value="AIK95574.1"/>
    <property type="molecule type" value="Genomic_DNA"/>
</dbReference>
<keyword evidence="3" id="KW-1185">Reference proteome</keyword>
<name>A0A077AU82_9PROT</name>
<dbReference type="HOGENOM" id="CLU_917299_0_0_5"/>
<proteinExistence type="predicted"/>
<organism evidence="2 3">
    <name type="scientific">Candidatus Odyssella acanthamoebae</name>
    <dbReference type="NCBI Taxonomy" id="91604"/>
    <lineage>
        <taxon>Bacteria</taxon>
        <taxon>Pseudomonadati</taxon>
        <taxon>Pseudomonadota</taxon>
        <taxon>Alphaproteobacteria</taxon>
        <taxon>Holosporales</taxon>
        <taxon>Candidatus Paracaedibacteraceae</taxon>
        <taxon>Candidatus Odyssella</taxon>
    </lineage>
</organism>
<dbReference type="KEGG" id="paca:ID47_00580"/>
<evidence type="ECO:0000313" key="3">
    <source>
        <dbReference type="Proteomes" id="UP000028926"/>
    </source>
</evidence>
<feature type="compositionally biased region" description="Acidic residues" evidence="1">
    <location>
        <begin position="48"/>
        <end position="61"/>
    </location>
</feature>